<keyword evidence="3" id="KW-0238">DNA-binding</keyword>
<dbReference type="RefSeq" id="WP_008627334.1">
    <property type="nucleotide sequence ID" value="NZ_AMZY02000010.1"/>
</dbReference>
<dbReference type="InterPro" id="IPR052021">
    <property type="entry name" value="Type-I_RS_S_subunit"/>
</dbReference>
<protein>
    <recommendedName>
        <fullName evidence="4">Type I restriction modification DNA specificity domain-containing protein</fullName>
    </recommendedName>
</protein>
<dbReference type="Gene3D" id="3.90.220.20">
    <property type="entry name" value="DNA methylase specificity domains"/>
    <property type="match status" value="1"/>
</dbReference>
<sequence>MKKSLKDIVNIRTGLFAKPTDHGEVVYLQSKHFDENGQLAAVLYPDLNKDSIPEQHLLNAGDVLFAAKGTKNFATVYEEKNPIAVASTSFLVLSLTTNVIQPKFLAWWLNSKEIQEFLKGMAKGTSIPSITKAQMEELKVPLLPLDVQDALVRLSELRVSEKMILADIDRLNDYKLDLSLMKIIQSYE</sequence>
<keyword evidence="6" id="KW-1185">Reference proteome</keyword>
<evidence type="ECO:0000256" key="3">
    <source>
        <dbReference type="ARBA" id="ARBA00023125"/>
    </source>
</evidence>
<dbReference type="Pfam" id="PF01420">
    <property type="entry name" value="Methylase_S"/>
    <property type="match status" value="1"/>
</dbReference>
<reference evidence="5" key="1">
    <citation type="submission" date="2013-01" db="EMBL/GenBank/DDBJ databases">
        <title>Genome assembly of Mariniradius saccharolyticus AK6.</title>
        <authorList>
            <person name="Vaidya B."/>
            <person name="Khatri I."/>
            <person name="Tanuku N.R.S."/>
            <person name="Subramanian S."/>
            <person name="Pinnaka A."/>
        </authorList>
    </citation>
    <scope>NUCLEOTIDE SEQUENCE [LARGE SCALE GENOMIC DNA]</scope>
    <source>
        <strain evidence="5">AK6</strain>
    </source>
</reference>
<feature type="domain" description="Type I restriction modification DNA specificity" evidence="4">
    <location>
        <begin position="2"/>
        <end position="149"/>
    </location>
</feature>
<dbReference type="OrthoDB" id="1002506at2"/>
<evidence type="ECO:0000259" key="4">
    <source>
        <dbReference type="Pfam" id="PF01420"/>
    </source>
</evidence>
<proteinExistence type="inferred from homology"/>
<dbReference type="GO" id="GO:0009307">
    <property type="term" value="P:DNA restriction-modification system"/>
    <property type="evidence" value="ECO:0007669"/>
    <property type="project" value="UniProtKB-KW"/>
</dbReference>
<evidence type="ECO:0000256" key="2">
    <source>
        <dbReference type="ARBA" id="ARBA00022747"/>
    </source>
</evidence>
<dbReference type="SUPFAM" id="SSF116734">
    <property type="entry name" value="DNA methylase specificity domain"/>
    <property type="match status" value="1"/>
</dbReference>
<evidence type="ECO:0000313" key="6">
    <source>
        <dbReference type="Proteomes" id="UP000010953"/>
    </source>
</evidence>
<dbReference type="GO" id="GO:0003677">
    <property type="term" value="F:DNA binding"/>
    <property type="evidence" value="ECO:0007669"/>
    <property type="project" value="UniProtKB-KW"/>
</dbReference>
<dbReference type="eggNOG" id="COG0732">
    <property type="taxonomic scope" value="Bacteria"/>
</dbReference>
<gene>
    <name evidence="5" type="ORF">C943_00444</name>
</gene>
<accession>M7XXD4</accession>
<evidence type="ECO:0000313" key="5">
    <source>
        <dbReference type="EMBL" id="EMS33167.1"/>
    </source>
</evidence>
<evidence type="ECO:0000256" key="1">
    <source>
        <dbReference type="ARBA" id="ARBA00010923"/>
    </source>
</evidence>
<dbReference type="STRING" id="1239962.C943_00444"/>
<keyword evidence="2" id="KW-0680">Restriction system</keyword>
<comment type="similarity">
    <text evidence="1">Belongs to the type-I restriction system S methylase family.</text>
</comment>
<dbReference type="InParanoid" id="M7XXD4"/>
<name>M7XXD4_9BACT</name>
<dbReference type="PANTHER" id="PTHR30408:SF12">
    <property type="entry name" value="TYPE I RESTRICTION ENZYME MJAVIII SPECIFICITY SUBUNIT"/>
    <property type="match status" value="1"/>
</dbReference>
<dbReference type="InterPro" id="IPR000055">
    <property type="entry name" value="Restrct_endonuc_typeI_TRD"/>
</dbReference>
<dbReference type="Proteomes" id="UP000010953">
    <property type="component" value="Unassembled WGS sequence"/>
</dbReference>
<dbReference type="InterPro" id="IPR044946">
    <property type="entry name" value="Restrct_endonuc_typeI_TRD_sf"/>
</dbReference>
<dbReference type="AlphaFoldDB" id="M7XXD4"/>
<dbReference type="PANTHER" id="PTHR30408">
    <property type="entry name" value="TYPE-1 RESTRICTION ENZYME ECOKI SPECIFICITY PROTEIN"/>
    <property type="match status" value="1"/>
</dbReference>
<comment type="caution">
    <text evidence="5">The sequence shown here is derived from an EMBL/GenBank/DDBJ whole genome shotgun (WGS) entry which is preliminary data.</text>
</comment>
<dbReference type="EMBL" id="AMZY02000010">
    <property type="protein sequence ID" value="EMS33167.1"/>
    <property type="molecule type" value="Genomic_DNA"/>
</dbReference>
<organism evidence="5 6">
    <name type="scientific">Mariniradius saccharolyticus AK6</name>
    <dbReference type="NCBI Taxonomy" id="1239962"/>
    <lineage>
        <taxon>Bacteria</taxon>
        <taxon>Pseudomonadati</taxon>
        <taxon>Bacteroidota</taxon>
        <taxon>Cytophagia</taxon>
        <taxon>Cytophagales</taxon>
        <taxon>Cyclobacteriaceae</taxon>
        <taxon>Mariniradius</taxon>
    </lineage>
</organism>